<reference evidence="1" key="1">
    <citation type="journal article" date="2014" name="Int. J. Syst. Evol. Microbiol.">
        <title>Complete genome sequence of Corynebacterium casei LMG S-19264T (=DSM 44701T), isolated from a smear-ripened cheese.</title>
        <authorList>
            <consortium name="US DOE Joint Genome Institute (JGI-PGF)"/>
            <person name="Walter F."/>
            <person name="Albersmeier A."/>
            <person name="Kalinowski J."/>
            <person name="Ruckert C."/>
        </authorList>
    </citation>
    <scope>NUCLEOTIDE SEQUENCE</scope>
    <source>
        <strain evidence="1">JCM 30804</strain>
    </source>
</reference>
<dbReference type="EMBL" id="BMPZ01000001">
    <property type="protein sequence ID" value="GGI70128.1"/>
    <property type="molecule type" value="Genomic_DNA"/>
</dbReference>
<dbReference type="AlphaFoldDB" id="A0A917JJ03"/>
<accession>A0A917JJ03</accession>
<gene>
    <name evidence="1" type="ORF">GCM10009332_04210</name>
</gene>
<evidence type="ECO:0000313" key="1">
    <source>
        <dbReference type="EMBL" id="GGI70128.1"/>
    </source>
</evidence>
<proteinExistence type="predicted"/>
<sequence length="215" mass="24232">MTTYNQAILNLAQAALADLNASVTSHKTPKTAIAHSHFLCNWMVKSSKNKRFSKLVADDLKAWIRAARSQGAGAALPDTMRRINYWYSKCTDKKQLGNQLHQLLTALETQGWMVISDTHLQEKLKLESDGQSSILVCAEQYSKHIQDGELIKPIQLYVRAPQQDLLELSSQYDLLLSQPNKKSSLIKHHVTYILYPNNQHPQLTLLPEVTPTVDG</sequence>
<keyword evidence="2" id="KW-1185">Reference proteome</keyword>
<dbReference type="RefSeq" id="WP_188917346.1">
    <property type="nucleotide sequence ID" value="NZ_BMPZ01000001.1"/>
</dbReference>
<dbReference type="Pfam" id="PF11140">
    <property type="entry name" value="DUF2913"/>
    <property type="match status" value="1"/>
</dbReference>
<evidence type="ECO:0000313" key="2">
    <source>
        <dbReference type="Proteomes" id="UP000613743"/>
    </source>
</evidence>
<reference evidence="1" key="2">
    <citation type="submission" date="2020-09" db="EMBL/GenBank/DDBJ databases">
        <authorList>
            <person name="Sun Q."/>
            <person name="Ohkuma M."/>
        </authorList>
    </citation>
    <scope>NUCLEOTIDE SEQUENCE</scope>
    <source>
        <strain evidence="1">JCM 30804</strain>
    </source>
</reference>
<comment type="caution">
    <text evidence="1">The sequence shown here is derived from an EMBL/GenBank/DDBJ whole genome shotgun (WGS) entry which is preliminary data.</text>
</comment>
<organism evidence="1 2">
    <name type="scientific">Shewanella gelidii</name>
    <dbReference type="NCBI Taxonomy" id="1642821"/>
    <lineage>
        <taxon>Bacteria</taxon>
        <taxon>Pseudomonadati</taxon>
        <taxon>Pseudomonadota</taxon>
        <taxon>Gammaproteobacteria</taxon>
        <taxon>Alteromonadales</taxon>
        <taxon>Shewanellaceae</taxon>
        <taxon>Shewanella</taxon>
    </lineage>
</organism>
<dbReference type="InterPro" id="IPR021316">
    <property type="entry name" value="DUF2913"/>
</dbReference>
<name>A0A917JJ03_9GAMM</name>
<protein>
    <submittedName>
        <fullName evidence="1">DUF2913 domain-containing protein</fullName>
    </submittedName>
</protein>
<dbReference type="Proteomes" id="UP000613743">
    <property type="component" value="Unassembled WGS sequence"/>
</dbReference>